<keyword evidence="2" id="KW-1003">Cell membrane</keyword>
<dbReference type="STRING" id="1137799.GZ78_23025"/>
<evidence type="ECO:0000256" key="5">
    <source>
        <dbReference type="ARBA" id="ARBA00022989"/>
    </source>
</evidence>
<keyword evidence="7" id="KW-0143">Chaperone</keyword>
<evidence type="ECO:0000256" key="8">
    <source>
        <dbReference type="ARBA" id="ARBA00038408"/>
    </source>
</evidence>
<evidence type="ECO:0000256" key="12">
    <source>
        <dbReference type="SAM" id="Coils"/>
    </source>
</evidence>
<evidence type="ECO:0000256" key="1">
    <source>
        <dbReference type="ARBA" id="ARBA00004382"/>
    </source>
</evidence>
<proteinExistence type="inferred from homology"/>
<evidence type="ECO:0000313" key="15">
    <source>
        <dbReference type="EMBL" id="KEQ16138.1"/>
    </source>
</evidence>
<dbReference type="PANTHER" id="PTHR47529:SF1">
    <property type="entry name" value="PERIPLASMIC CHAPERONE PPID"/>
    <property type="match status" value="1"/>
</dbReference>
<keyword evidence="12" id="KW-0175">Coiled coil</keyword>
<dbReference type="GO" id="GO:0005886">
    <property type="term" value="C:plasma membrane"/>
    <property type="evidence" value="ECO:0007669"/>
    <property type="project" value="UniProtKB-SubCell"/>
</dbReference>
<keyword evidence="16" id="KW-1185">Reference proteome</keyword>
<reference evidence="15 16" key="1">
    <citation type="submission" date="2014-06" db="EMBL/GenBank/DDBJ databases">
        <title>Whole Genome Sequences of Three Symbiotic Endozoicomonas Bacteria.</title>
        <authorList>
            <person name="Neave M.J."/>
            <person name="Apprill A."/>
            <person name="Voolstra C.R."/>
        </authorList>
    </citation>
    <scope>NUCLEOTIDE SEQUENCE [LARGE SCALE GENOMIC DNA]</scope>
    <source>
        <strain evidence="15 16">DSM 25634</strain>
    </source>
</reference>
<evidence type="ECO:0000259" key="14">
    <source>
        <dbReference type="PROSITE" id="PS50198"/>
    </source>
</evidence>
<evidence type="ECO:0000256" key="9">
    <source>
        <dbReference type="ARBA" id="ARBA00040743"/>
    </source>
</evidence>
<evidence type="ECO:0000256" key="6">
    <source>
        <dbReference type="ARBA" id="ARBA00023136"/>
    </source>
</evidence>
<dbReference type="InterPro" id="IPR052029">
    <property type="entry name" value="PpiD_chaperone"/>
</dbReference>
<dbReference type="InterPro" id="IPR027304">
    <property type="entry name" value="Trigger_fact/SurA_dom_sf"/>
</dbReference>
<accession>A0A081NCG5</accession>
<feature type="coiled-coil region" evidence="12">
    <location>
        <begin position="241"/>
        <end position="268"/>
    </location>
</feature>
<keyword evidence="11" id="KW-0413">Isomerase</keyword>
<dbReference type="Proteomes" id="UP000028073">
    <property type="component" value="Unassembled WGS sequence"/>
</dbReference>
<keyword evidence="6 13" id="KW-0472">Membrane</keyword>
<comment type="similarity">
    <text evidence="8">Belongs to the PpiD chaperone family.</text>
</comment>
<comment type="caution">
    <text evidence="15">The sequence shown here is derived from an EMBL/GenBank/DDBJ whole genome shotgun (WGS) entry which is preliminary data.</text>
</comment>
<feature type="domain" description="PpiC" evidence="14">
    <location>
        <begin position="263"/>
        <end position="362"/>
    </location>
</feature>
<dbReference type="InterPro" id="IPR046357">
    <property type="entry name" value="PPIase_dom_sf"/>
</dbReference>
<sequence>MRDKAKSWVTFIVVGIIAFMMAITGLETLAPNPNNPNVATVNGEDITRAQLTQSLEQQRRMLIQQMGDQFDPSLIDENLLKESVLQSLIDRTLLLQEAKDGGMGVGQKELDAMIISMPEFQQDGKFNQDRFMMMVRSFGMSPAQFRVLLSDETVLQQIQAGVASTEFVTQSEINKLTALESQKRDIAWLTLDVAKIRDSIEPTDEQINEYYEAHGDQYMTPEQVEISFVEMDKSSMVSDLEVDEQEIKDEYQRRLQDIEENAADTQTVSTILIQTGEKRSLEEARKVAAEVESKIKAGEDFAKLAEAYSDDPVTAAKGGDMGQVQPGIFGDTFDDTVASLEPGQVSAPVETDFGMQIIKVTAREKPSIPSFNELKDEIKADLKSQESETVYLDKTRQMADISFEASDLAQPAEQLGLTIQSAGPFTRQGGSTELTSNAKVIAAAFSDDVLELGANSELIELSPKKAMVLRVKKHLKPELRPLAEVKDSIVQAIKVEQAREQLVSKADALQAQLVAGESLEKVAESAGLKWTESKEIARRQQGVPQQLLTESFKMPHPEVGQSTFATAELSNGDIAVIALSKVIEGKSTEADAARDRMMAGYIANGNGRNLFTEYLKSLKESAKVKITKEEEL</sequence>
<comment type="subcellular location">
    <subcellularLocation>
        <location evidence="1">Cell inner membrane</location>
        <topology evidence="1">Single-pass type II membrane protein</topology>
        <orientation evidence="1">Periplasmic side</orientation>
    </subcellularLocation>
</comment>
<dbReference type="SUPFAM" id="SSF109998">
    <property type="entry name" value="Triger factor/SurA peptide-binding domain-like"/>
    <property type="match status" value="1"/>
</dbReference>
<evidence type="ECO:0000256" key="10">
    <source>
        <dbReference type="ARBA" id="ARBA00042775"/>
    </source>
</evidence>
<feature type="transmembrane region" description="Helical" evidence="13">
    <location>
        <begin position="7"/>
        <end position="26"/>
    </location>
</feature>
<dbReference type="Gene3D" id="3.10.50.40">
    <property type="match status" value="1"/>
</dbReference>
<keyword evidence="4 13" id="KW-0812">Transmembrane</keyword>
<keyword evidence="3" id="KW-0997">Cell inner membrane</keyword>
<dbReference type="PANTHER" id="PTHR47529">
    <property type="entry name" value="PEPTIDYL-PROLYL CIS-TRANS ISOMERASE D"/>
    <property type="match status" value="1"/>
</dbReference>
<dbReference type="Pfam" id="PF13624">
    <property type="entry name" value="SurA_N_3"/>
    <property type="match status" value="1"/>
</dbReference>
<keyword evidence="11" id="KW-0697">Rotamase</keyword>
<dbReference type="GO" id="GO:0003755">
    <property type="term" value="F:peptidyl-prolyl cis-trans isomerase activity"/>
    <property type="evidence" value="ECO:0007669"/>
    <property type="project" value="UniProtKB-KW"/>
</dbReference>
<dbReference type="PROSITE" id="PS50198">
    <property type="entry name" value="PPIC_PPIASE_2"/>
    <property type="match status" value="1"/>
</dbReference>
<dbReference type="AlphaFoldDB" id="A0A081NCG5"/>
<evidence type="ECO:0000256" key="2">
    <source>
        <dbReference type="ARBA" id="ARBA00022475"/>
    </source>
</evidence>
<evidence type="ECO:0000256" key="11">
    <source>
        <dbReference type="PROSITE-ProRule" id="PRU00278"/>
    </source>
</evidence>
<dbReference type="PROSITE" id="PS01096">
    <property type="entry name" value="PPIC_PPIASE_1"/>
    <property type="match status" value="1"/>
</dbReference>
<keyword evidence="5 13" id="KW-1133">Transmembrane helix</keyword>
<evidence type="ECO:0000256" key="13">
    <source>
        <dbReference type="SAM" id="Phobius"/>
    </source>
</evidence>
<dbReference type="InterPro" id="IPR000297">
    <property type="entry name" value="PPIase_PpiC"/>
</dbReference>
<dbReference type="Gene3D" id="1.10.4030.10">
    <property type="entry name" value="Porin chaperone SurA, peptide-binding domain"/>
    <property type="match status" value="1"/>
</dbReference>
<dbReference type="SUPFAM" id="SSF54534">
    <property type="entry name" value="FKBP-like"/>
    <property type="match status" value="1"/>
</dbReference>
<evidence type="ECO:0000313" key="16">
    <source>
        <dbReference type="Proteomes" id="UP000028073"/>
    </source>
</evidence>
<organism evidence="15 16">
    <name type="scientific">Endozoicomonas numazuensis</name>
    <dbReference type="NCBI Taxonomy" id="1137799"/>
    <lineage>
        <taxon>Bacteria</taxon>
        <taxon>Pseudomonadati</taxon>
        <taxon>Pseudomonadota</taxon>
        <taxon>Gammaproteobacteria</taxon>
        <taxon>Oceanospirillales</taxon>
        <taxon>Endozoicomonadaceae</taxon>
        <taxon>Endozoicomonas</taxon>
    </lineage>
</organism>
<protein>
    <recommendedName>
        <fullName evidence="9">Periplasmic chaperone PpiD</fullName>
    </recommendedName>
    <alternativeName>
        <fullName evidence="10">Periplasmic folding chaperone</fullName>
    </alternativeName>
</protein>
<gene>
    <name evidence="15" type="ORF">GZ78_23025</name>
</gene>
<dbReference type="eggNOG" id="COG0760">
    <property type="taxonomic scope" value="Bacteria"/>
</dbReference>
<evidence type="ECO:0000256" key="3">
    <source>
        <dbReference type="ARBA" id="ARBA00022519"/>
    </source>
</evidence>
<name>A0A081NCG5_9GAMM</name>
<evidence type="ECO:0000256" key="7">
    <source>
        <dbReference type="ARBA" id="ARBA00023186"/>
    </source>
</evidence>
<dbReference type="EMBL" id="JOKH01000006">
    <property type="protein sequence ID" value="KEQ16138.1"/>
    <property type="molecule type" value="Genomic_DNA"/>
</dbReference>
<evidence type="ECO:0000256" key="4">
    <source>
        <dbReference type="ARBA" id="ARBA00022692"/>
    </source>
</evidence>
<dbReference type="InterPro" id="IPR023058">
    <property type="entry name" value="PPIase_PpiC_CS"/>
</dbReference>
<dbReference type="Pfam" id="PF13616">
    <property type="entry name" value="Rotamase_3"/>
    <property type="match status" value="1"/>
</dbReference>